<evidence type="ECO:0000256" key="2">
    <source>
        <dbReference type="ARBA" id="ARBA00022801"/>
    </source>
</evidence>
<dbReference type="InterPro" id="IPR029033">
    <property type="entry name" value="His_PPase_superfam"/>
</dbReference>
<dbReference type="InterPro" id="IPR000560">
    <property type="entry name" value="His_Pase_clade-2"/>
</dbReference>
<dbReference type="CDD" id="cd07061">
    <property type="entry name" value="HP_HAP_like"/>
    <property type="match status" value="1"/>
</dbReference>
<dbReference type="SUPFAM" id="SSF53254">
    <property type="entry name" value="Phosphoglycerate mutase-like"/>
    <property type="match status" value="1"/>
</dbReference>
<dbReference type="InterPro" id="IPR050645">
    <property type="entry name" value="Histidine_acid_phosphatase"/>
</dbReference>
<dbReference type="OrthoDB" id="258392at2759"/>
<dbReference type="Gene3D" id="3.40.50.1240">
    <property type="entry name" value="Phosphoglycerate mutase-like"/>
    <property type="match status" value="1"/>
</dbReference>
<reference evidence="3 4" key="1">
    <citation type="journal article" date="2014" name="Mol. Plant">
        <title>Chromosome Scale Genome Assembly and Transcriptome Profiling of Nannochloropsis gaditana in Nitrogen Depletion.</title>
        <authorList>
            <person name="Corteggiani Carpinelli E."/>
            <person name="Telatin A."/>
            <person name="Vitulo N."/>
            <person name="Forcato C."/>
            <person name="D'Angelo M."/>
            <person name="Schiavon R."/>
            <person name="Vezzi A."/>
            <person name="Giacometti G.M."/>
            <person name="Morosinotto T."/>
            <person name="Valle G."/>
        </authorList>
    </citation>
    <scope>NUCLEOTIDE SEQUENCE [LARGE SCALE GENOMIC DNA]</scope>
    <source>
        <strain evidence="3 4">B-31</strain>
    </source>
</reference>
<keyword evidence="2" id="KW-0378">Hydrolase</keyword>
<dbReference type="Proteomes" id="UP000019335">
    <property type="component" value="Chromosome 13"/>
</dbReference>
<comment type="similarity">
    <text evidence="1">Belongs to the histidine acid phosphatase family.</text>
</comment>
<evidence type="ECO:0000313" key="4">
    <source>
        <dbReference type="Proteomes" id="UP000019335"/>
    </source>
</evidence>
<comment type="caution">
    <text evidence="3">The sequence shown here is derived from an EMBL/GenBank/DDBJ whole genome shotgun (WGS) entry which is preliminary data.</text>
</comment>
<accession>W7TW74</accession>
<organism evidence="3 4">
    <name type="scientific">Nannochloropsis gaditana</name>
    <dbReference type="NCBI Taxonomy" id="72520"/>
    <lineage>
        <taxon>Eukaryota</taxon>
        <taxon>Sar</taxon>
        <taxon>Stramenopiles</taxon>
        <taxon>Ochrophyta</taxon>
        <taxon>Eustigmatophyceae</taxon>
        <taxon>Eustigmatales</taxon>
        <taxon>Monodopsidaceae</taxon>
        <taxon>Nannochloropsis</taxon>
    </lineage>
</organism>
<dbReference type="PANTHER" id="PTHR11567:SF110">
    <property type="entry name" value="2-PHOSPHOXYLOSE PHOSPHATASE 1"/>
    <property type="match status" value="1"/>
</dbReference>
<sequence length="440" mass="48578">MLQQLPRWTLTAAFSAAALSSFSGVPFESVQGELVLSYVVLRHGARNMLPKTSTLQESNVFGGPNLLPEGQQQCYEVGKEFRERYLDLATCARTGTCLTPHGTESKYGVVDSNPDLNYNNFNTLFNSSALHRTLLSASSFLSGAFGEEACNGEELHVLSQPPVFSTEEGQDWRIRAYTKCPTYDRDLERWFQSPEFRAKEAESLSLRTRVQALAGPAVNVSLAEWWNVYDRFQVRQASVDRDEVPQVLDDETYEGMVALAMWLETAKMRSSLVQNRVGGGLLADVLGRMEQAVQHRETSFPPHVYRLTGVAAHYNTLLGVLASLQADQVANSTLSWVREKIPALAAVLVFELHAVPAQGGEEYLVRLMYQDGPGEPYQGISLPCSRDGDADHACPLREFFQLGAPQALSASEWCAACGNRDVWACQAGGRGTGKLRSRGR</sequence>
<proteinExistence type="inferred from homology"/>
<dbReference type="AlphaFoldDB" id="W7TW74"/>
<dbReference type="Pfam" id="PF00328">
    <property type="entry name" value="His_Phos_2"/>
    <property type="match status" value="1"/>
</dbReference>
<dbReference type="PANTHER" id="PTHR11567">
    <property type="entry name" value="ACID PHOSPHATASE-RELATED"/>
    <property type="match status" value="1"/>
</dbReference>
<name>W7TW74_9STRA</name>
<keyword evidence="4" id="KW-1185">Reference proteome</keyword>
<gene>
    <name evidence="3" type="ORF">Naga_100260g7</name>
</gene>
<evidence type="ECO:0000313" key="3">
    <source>
        <dbReference type="EMBL" id="EWM24549.1"/>
    </source>
</evidence>
<protein>
    <submittedName>
        <fullName evidence="3">Lysosomal acid phosphatase</fullName>
    </submittedName>
</protein>
<evidence type="ECO:0000256" key="1">
    <source>
        <dbReference type="ARBA" id="ARBA00005375"/>
    </source>
</evidence>
<dbReference type="GO" id="GO:0016791">
    <property type="term" value="F:phosphatase activity"/>
    <property type="evidence" value="ECO:0007669"/>
    <property type="project" value="TreeGrafter"/>
</dbReference>
<dbReference type="EMBL" id="AZIL01001188">
    <property type="protein sequence ID" value="EWM24549.1"/>
    <property type="molecule type" value="Genomic_DNA"/>
</dbReference>